<dbReference type="RefSeq" id="WP_161111722.1">
    <property type="nucleotide sequence ID" value="NZ_WWHY01000001.1"/>
</dbReference>
<dbReference type="InterPro" id="IPR017517">
    <property type="entry name" value="Maleyloyr_isom"/>
</dbReference>
<organism evidence="2 3">
    <name type="scientific">Nocardiopsis alba</name>
    <dbReference type="NCBI Taxonomy" id="53437"/>
    <lineage>
        <taxon>Bacteria</taxon>
        <taxon>Bacillati</taxon>
        <taxon>Actinomycetota</taxon>
        <taxon>Actinomycetes</taxon>
        <taxon>Streptosporangiales</taxon>
        <taxon>Nocardiopsidaceae</taxon>
        <taxon>Nocardiopsis</taxon>
    </lineage>
</organism>
<proteinExistence type="predicted"/>
<evidence type="ECO:0000313" key="2">
    <source>
        <dbReference type="EMBL" id="MYR34826.1"/>
    </source>
</evidence>
<dbReference type="Gene3D" id="1.20.120.450">
    <property type="entry name" value="dinb family like domain"/>
    <property type="match status" value="1"/>
</dbReference>
<gene>
    <name evidence="2" type="ORF">GTW20_21850</name>
</gene>
<dbReference type="InterPro" id="IPR034660">
    <property type="entry name" value="DinB/YfiT-like"/>
</dbReference>
<comment type="caution">
    <text evidence="2">The sequence shown here is derived from an EMBL/GenBank/DDBJ whole genome shotgun (WGS) entry which is preliminary data.</text>
</comment>
<evidence type="ECO:0000313" key="3">
    <source>
        <dbReference type="Proteomes" id="UP000467124"/>
    </source>
</evidence>
<feature type="domain" description="Mycothiol-dependent maleylpyruvate isomerase metal-binding" evidence="1">
    <location>
        <begin position="12"/>
        <end position="158"/>
    </location>
</feature>
<dbReference type="Pfam" id="PF11716">
    <property type="entry name" value="MDMPI_N"/>
    <property type="match status" value="1"/>
</dbReference>
<dbReference type="Proteomes" id="UP000467124">
    <property type="component" value="Unassembled WGS sequence"/>
</dbReference>
<name>A0A7K2IYA8_9ACTN</name>
<accession>A0A7K2IYA8</accession>
<dbReference type="AlphaFoldDB" id="A0A7K2IYA8"/>
<dbReference type="NCBIfam" id="TIGR03083">
    <property type="entry name" value="maleylpyruvate isomerase family mycothiol-dependent enzyme"/>
    <property type="match status" value="1"/>
</dbReference>
<dbReference type="SUPFAM" id="SSF109854">
    <property type="entry name" value="DinB/YfiT-like putative metalloenzymes"/>
    <property type="match status" value="1"/>
</dbReference>
<protein>
    <submittedName>
        <fullName evidence="2">Maleylpyruvate isomerase family mycothiol-dependent enzyme</fullName>
    </submittedName>
</protein>
<dbReference type="EMBL" id="WWHY01000001">
    <property type="protein sequence ID" value="MYR34826.1"/>
    <property type="molecule type" value="Genomic_DNA"/>
</dbReference>
<dbReference type="GO" id="GO:0046872">
    <property type="term" value="F:metal ion binding"/>
    <property type="evidence" value="ECO:0007669"/>
    <property type="project" value="InterPro"/>
</dbReference>
<keyword evidence="2" id="KW-0670">Pyruvate</keyword>
<keyword evidence="2" id="KW-0413">Isomerase</keyword>
<reference evidence="2 3" key="1">
    <citation type="journal article" date="2019" name="Nat. Commun.">
        <title>The antimicrobial potential of Streptomyces from insect microbiomes.</title>
        <authorList>
            <person name="Chevrette M.G."/>
            <person name="Carlson C.M."/>
            <person name="Ortega H.E."/>
            <person name="Thomas C."/>
            <person name="Ananiev G.E."/>
            <person name="Barns K.J."/>
            <person name="Book A.J."/>
            <person name="Cagnazzo J."/>
            <person name="Carlos C."/>
            <person name="Flanigan W."/>
            <person name="Grubbs K.J."/>
            <person name="Horn H.A."/>
            <person name="Hoffmann F.M."/>
            <person name="Klassen J.L."/>
            <person name="Knack J.J."/>
            <person name="Lewin G.R."/>
            <person name="McDonald B.R."/>
            <person name="Muller L."/>
            <person name="Melo W.G.P."/>
            <person name="Pinto-Tomas A.A."/>
            <person name="Schmitz A."/>
            <person name="Wendt-Pienkowski E."/>
            <person name="Wildman S."/>
            <person name="Zhao M."/>
            <person name="Zhang F."/>
            <person name="Bugni T.S."/>
            <person name="Andes D.R."/>
            <person name="Pupo M.T."/>
            <person name="Currie C.R."/>
        </authorList>
    </citation>
    <scope>NUCLEOTIDE SEQUENCE [LARGE SCALE GENOMIC DNA]</scope>
    <source>
        <strain evidence="2 3">SID5840</strain>
    </source>
</reference>
<dbReference type="InterPro" id="IPR024344">
    <property type="entry name" value="MDMPI_metal-binding"/>
</dbReference>
<dbReference type="GO" id="GO:0016853">
    <property type="term" value="F:isomerase activity"/>
    <property type="evidence" value="ECO:0007669"/>
    <property type="project" value="UniProtKB-KW"/>
</dbReference>
<evidence type="ECO:0000259" key="1">
    <source>
        <dbReference type="Pfam" id="PF11716"/>
    </source>
</evidence>
<sequence length="227" mass="25454">MNSSIALDALVHESNRLSQEADGLSETEWDRPTRCEPWSVRELLGHIRVVLAWVPEMLAAPAPETADIDAVEYYRPDARFSERTNTARIDLARDYANQHVTGASLVKDFTATWQRVEEMSRQEPVGRVVRTRHGDAMLLSEFLLTRVVEVAVHGLDLADALERDPWLTPEAGSVLLDLLAGPDHIPAIEALGWRPEVFLRKATGRADLTEEERAEVTRLGVQWLTLG</sequence>